<keyword evidence="1" id="KW-0812">Transmembrane</keyword>
<accession>A0ABP9BZG2</accession>
<evidence type="ECO:0000256" key="1">
    <source>
        <dbReference type="SAM" id="Phobius"/>
    </source>
</evidence>
<evidence type="ECO:0008006" key="6">
    <source>
        <dbReference type="Google" id="ProtNLM"/>
    </source>
</evidence>
<dbReference type="PANTHER" id="PTHR33371">
    <property type="entry name" value="INTERMEMBRANE PHOSPHOLIPID TRANSPORT SYSTEM BINDING PROTEIN MLAD-RELATED"/>
    <property type="match status" value="1"/>
</dbReference>
<proteinExistence type="predicted"/>
<dbReference type="Pfam" id="PF11887">
    <property type="entry name" value="Mce4_CUP1"/>
    <property type="match status" value="1"/>
</dbReference>
<comment type="caution">
    <text evidence="4">The sequence shown here is derived from an EMBL/GenBank/DDBJ whole genome shotgun (WGS) entry which is preliminary data.</text>
</comment>
<dbReference type="PANTHER" id="PTHR33371:SF19">
    <property type="entry name" value="MCE-FAMILY PROTEIN MCE4A"/>
    <property type="match status" value="1"/>
</dbReference>
<protein>
    <recommendedName>
        <fullName evidence="6">MCE family protein</fullName>
    </recommendedName>
</protein>
<dbReference type="Proteomes" id="UP001500839">
    <property type="component" value="Unassembled WGS sequence"/>
</dbReference>
<name>A0ABP9BZG2_9ACTN</name>
<keyword evidence="1" id="KW-0472">Membrane</keyword>
<dbReference type="InterPro" id="IPR052336">
    <property type="entry name" value="MlaD_Phospholipid_Transporter"/>
</dbReference>
<dbReference type="EMBL" id="BAABKQ010000001">
    <property type="protein sequence ID" value="GAA4802772.1"/>
    <property type="molecule type" value="Genomic_DNA"/>
</dbReference>
<feature type="transmembrane region" description="Helical" evidence="1">
    <location>
        <begin position="18"/>
        <end position="38"/>
    </location>
</feature>
<feature type="domain" description="Mammalian cell entry C-terminal" evidence="3">
    <location>
        <begin position="128"/>
        <end position="183"/>
    </location>
</feature>
<reference evidence="5" key="1">
    <citation type="journal article" date="2019" name="Int. J. Syst. Evol. Microbiol.">
        <title>The Global Catalogue of Microorganisms (GCM) 10K type strain sequencing project: providing services to taxonomists for standard genome sequencing and annotation.</title>
        <authorList>
            <consortium name="The Broad Institute Genomics Platform"/>
            <consortium name="The Broad Institute Genome Sequencing Center for Infectious Disease"/>
            <person name="Wu L."/>
            <person name="Ma J."/>
        </authorList>
    </citation>
    <scope>NUCLEOTIDE SEQUENCE [LARGE SCALE GENOMIC DNA]</scope>
    <source>
        <strain evidence="5">JCM 18542</strain>
    </source>
</reference>
<feature type="domain" description="Mce/MlaD" evidence="2">
    <location>
        <begin position="46"/>
        <end position="121"/>
    </location>
</feature>
<keyword evidence="5" id="KW-1185">Reference proteome</keyword>
<evidence type="ECO:0000313" key="4">
    <source>
        <dbReference type="EMBL" id="GAA4802772.1"/>
    </source>
</evidence>
<dbReference type="InterPro" id="IPR003399">
    <property type="entry name" value="Mce/MlaD"/>
</dbReference>
<dbReference type="InterPro" id="IPR024516">
    <property type="entry name" value="Mce_C"/>
</dbReference>
<keyword evidence="1" id="KW-1133">Transmembrane helix</keyword>
<evidence type="ECO:0000259" key="2">
    <source>
        <dbReference type="Pfam" id="PF02470"/>
    </source>
</evidence>
<sequence length="204" mass="21835">MSSESFTLLETSVPRRRIWGVVLIALVIGFVAVTVLQYNKAFSTYTSIYLVTDSAGNALPERADVKARGVIMGTVGSAQAHGDKVVLRLDLDPALAEQVPPSATARLLPKTLFGERYVALQIPKGASGHVSEGDTIYQDASGNAVEIGHMLDTVLPILRAVPPQDLSVTLTAINHMLEGQGMRSAGGSSSSMRSPIRWWTGCRM</sequence>
<gene>
    <name evidence="4" type="ORF">GCM10023353_01030</name>
</gene>
<evidence type="ECO:0000259" key="3">
    <source>
        <dbReference type="Pfam" id="PF11887"/>
    </source>
</evidence>
<organism evidence="4 5">
    <name type="scientific">Tomitella cavernea</name>
    <dbReference type="NCBI Taxonomy" id="1387982"/>
    <lineage>
        <taxon>Bacteria</taxon>
        <taxon>Bacillati</taxon>
        <taxon>Actinomycetota</taxon>
        <taxon>Actinomycetes</taxon>
        <taxon>Mycobacteriales</taxon>
        <taxon>Tomitella</taxon>
    </lineage>
</organism>
<evidence type="ECO:0000313" key="5">
    <source>
        <dbReference type="Proteomes" id="UP001500839"/>
    </source>
</evidence>
<dbReference type="Pfam" id="PF02470">
    <property type="entry name" value="MlaD"/>
    <property type="match status" value="1"/>
</dbReference>